<evidence type="ECO:0000313" key="2">
    <source>
        <dbReference type="Proteomes" id="UP001338125"/>
    </source>
</evidence>
<protein>
    <submittedName>
        <fullName evidence="1">Uncharacterized protein</fullName>
    </submittedName>
</protein>
<dbReference type="EMBL" id="JAVFKD010000010">
    <property type="protein sequence ID" value="KAK5994436.1"/>
    <property type="molecule type" value="Genomic_DNA"/>
</dbReference>
<comment type="caution">
    <text evidence="1">The sequence shown here is derived from an EMBL/GenBank/DDBJ whole genome shotgun (WGS) entry which is preliminary data.</text>
</comment>
<name>A0ABR0SQI1_9HYPO</name>
<dbReference type="Proteomes" id="UP001338125">
    <property type="component" value="Unassembled WGS sequence"/>
</dbReference>
<sequence>MAISTSLKSLARATLFSSIGNQSTNKLNLGPLNEEHTTSILDFSFHNTPFQMVRYDIAVAFDPIAVAPKYAPTTHLDPSVFDRTLKLIVVDVAPWVRGIIAYETQLLQRRLKLSNLLSEGGKRKRMRNTRSALSALEGGERRMARREKHFGECLNMGHVMRTGGNAWAELVLSETMKSEAEDSAAPSSPMSDELSQ</sequence>
<evidence type="ECO:0000313" key="1">
    <source>
        <dbReference type="EMBL" id="KAK5994436.1"/>
    </source>
</evidence>
<gene>
    <name evidence="1" type="ORF">PT974_04910</name>
</gene>
<accession>A0ABR0SQI1</accession>
<keyword evidence="2" id="KW-1185">Reference proteome</keyword>
<reference evidence="1 2" key="1">
    <citation type="submission" date="2024-01" db="EMBL/GenBank/DDBJ databases">
        <title>Complete genome of Cladobotryum mycophilum ATHUM6906.</title>
        <authorList>
            <person name="Christinaki A.C."/>
            <person name="Myridakis A.I."/>
            <person name="Kouvelis V.N."/>
        </authorList>
    </citation>
    <scope>NUCLEOTIDE SEQUENCE [LARGE SCALE GENOMIC DNA]</scope>
    <source>
        <strain evidence="1 2">ATHUM6906</strain>
    </source>
</reference>
<organism evidence="1 2">
    <name type="scientific">Cladobotryum mycophilum</name>
    <dbReference type="NCBI Taxonomy" id="491253"/>
    <lineage>
        <taxon>Eukaryota</taxon>
        <taxon>Fungi</taxon>
        <taxon>Dikarya</taxon>
        <taxon>Ascomycota</taxon>
        <taxon>Pezizomycotina</taxon>
        <taxon>Sordariomycetes</taxon>
        <taxon>Hypocreomycetidae</taxon>
        <taxon>Hypocreales</taxon>
        <taxon>Hypocreaceae</taxon>
        <taxon>Cladobotryum</taxon>
    </lineage>
</organism>
<proteinExistence type="predicted"/>